<accession>A0ABD3U2A3</accession>
<gene>
    <name evidence="1" type="ORF">ACJMK2_020726</name>
</gene>
<dbReference type="EMBL" id="JBJQND010000017">
    <property type="protein sequence ID" value="KAL3842738.1"/>
    <property type="molecule type" value="Genomic_DNA"/>
</dbReference>
<evidence type="ECO:0000313" key="1">
    <source>
        <dbReference type="EMBL" id="KAL3842738.1"/>
    </source>
</evidence>
<name>A0ABD3U2A3_SINWO</name>
<sequence>MFVNAQDTGSTACEYYEGFPEIPSINRDSWTSDSTNSSNLTQPRDTCTNQIAINQIKVEDVSSNTPDKTKIMSYKRPSILPPVRIYHEKASYGKYNFHFRYVKYSERKSAAVYYETSGTFFEISLICFYYRYDFTEQNIISMKQLLNQLYLYDSDRSRWPKLGIISGPLTFHWDVVRTFSRKEMQQETFRLLEKVNELSLTKRRWQYLEQYVLQLEVNINIHSIINIMLYVVNLCCGKLKDPGVLEKINWTYLECFRHLSHKRGLQFDKRLPKVVDVMISMRDCCEVFNSN</sequence>
<protein>
    <submittedName>
        <fullName evidence="1">Uncharacterized protein</fullName>
    </submittedName>
</protein>
<keyword evidence="2" id="KW-1185">Reference proteome</keyword>
<proteinExistence type="predicted"/>
<organism evidence="1 2">
    <name type="scientific">Sinanodonta woodiana</name>
    <name type="common">Chinese pond mussel</name>
    <name type="synonym">Anodonta woodiana</name>
    <dbReference type="NCBI Taxonomy" id="1069815"/>
    <lineage>
        <taxon>Eukaryota</taxon>
        <taxon>Metazoa</taxon>
        <taxon>Spiralia</taxon>
        <taxon>Lophotrochozoa</taxon>
        <taxon>Mollusca</taxon>
        <taxon>Bivalvia</taxon>
        <taxon>Autobranchia</taxon>
        <taxon>Heteroconchia</taxon>
        <taxon>Palaeoheterodonta</taxon>
        <taxon>Unionida</taxon>
        <taxon>Unionoidea</taxon>
        <taxon>Unionidae</taxon>
        <taxon>Unioninae</taxon>
        <taxon>Sinanodonta</taxon>
    </lineage>
</organism>
<comment type="caution">
    <text evidence="1">The sequence shown here is derived from an EMBL/GenBank/DDBJ whole genome shotgun (WGS) entry which is preliminary data.</text>
</comment>
<reference evidence="1 2" key="1">
    <citation type="submission" date="2024-11" db="EMBL/GenBank/DDBJ databases">
        <title>Chromosome-level genome assembly of the freshwater bivalve Anodonta woodiana.</title>
        <authorList>
            <person name="Chen X."/>
        </authorList>
    </citation>
    <scope>NUCLEOTIDE SEQUENCE [LARGE SCALE GENOMIC DNA]</scope>
    <source>
        <strain evidence="1">MN2024</strain>
        <tissue evidence="1">Gills</tissue>
    </source>
</reference>
<dbReference type="AlphaFoldDB" id="A0ABD3U2A3"/>
<dbReference type="Proteomes" id="UP001634394">
    <property type="component" value="Unassembled WGS sequence"/>
</dbReference>
<evidence type="ECO:0000313" key="2">
    <source>
        <dbReference type="Proteomes" id="UP001634394"/>
    </source>
</evidence>